<evidence type="ECO:0000256" key="2">
    <source>
        <dbReference type="ARBA" id="ARBA00023002"/>
    </source>
</evidence>
<evidence type="ECO:0000259" key="5">
    <source>
        <dbReference type="SMART" id="SM00822"/>
    </source>
</evidence>
<comment type="caution">
    <text evidence="6">The sequence shown here is derived from an EMBL/GenBank/DDBJ whole genome shotgun (WGS) entry which is preliminary data.</text>
</comment>
<dbReference type="PANTHER" id="PTHR44196">
    <property type="entry name" value="DEHYDROGENASE/REDUCTASE SDR FAMILY MEMBER 7B"/>
    <property type="match status" value="1"/>
</dbReference>
<dbReference type="SUPFAM" id="SSF51735">
    <property type="entry name" value="NAD(P)-binding Rossmann-fold domains"/>
    <property type="match status" value="1"/>
</dbReference>
<dbReference type="PRINTS" id="PR00080">
    <property type="entry name" value="SDRFAMILY"/>
</dbReference>
<keyword evidence="2" id="KW-0560">Oxidoreductase</keyword>
<dbReference type="InterPro" id="IPR020904">
    <property type="entry name" value="Sc_DH/Rdtase_CS"/>
</dbReference>
<dbReference type="OrthoDB" id="9781689at2"/>
<evidence type="ECO:0000256" key="1">
    <source>
        <dbReference type="ARBA" id="ARBA00006484"/>
    </source>
</evidence>
<name>A0A4V2WKI9_9PROT</name>
<gene>
    <name evidence="6" type="ORF">EXY23_16100</name>
</gene>
<dbReference type="Proteomes" id="UP000295023">
    <property type="component" value="Unassembled WGS sequence"/>
</dbReference>
<dbReference type="AlphaFoldDB" id="A0A4V2WKI9"/>
<organism evidence="6 7">
    <name type="scientific">Roseicella aquatilis</name>
    <dbReference type="NCBI Taxonomy" id="2527868"/>
    <lineage>
        <taxon>Bacteria</taxon>
        <taxon>Pseudomonadati</taxon>
        <taxon>Pseudomonadota</taxon>
        <taxon>Alphaproteobacteria</taxon>
        <taxon>Acetobacterales</taxon>
        <taxon>Roseomonadaceae</taxon>
        <taxon>Roseicella</taxon>
    </lineage>
</organism>
<feature type="domain" description="Ketoreductase" evidence="5">
    <location>
        <begin position="54"/>
        <end position="246"/>
    </location>
</feature>
<dbReference type="PROSITE" id="PS00061">
    <property type="entry name" value="ADH_SHORT"/>
    <property type="match status" value="1"/>
</dbReference>
<dbReference type="SMART" id="SM00822">
    <property type="entry name" value="PKS_KR"/>
    <property type="match status" value="1"/>
</dbReference>
<proteinExistence type="inferred from homology"/>
<feature type="region of interest" description="Disordered" evidence="4">
    <location>
        <begin position="316"/>
        <end position="357"/>
    </location>
</feature>
<dbReference type="RefSeq" id="WP_132291427.1">
    <property type="nucleotide sequence ID" value="NZ_SKBM01000015.1"/>
</dbReference>
<evidence type="ECO:0000313" key="7">
    <source>
        <dbReference type="Proteomes" id="UP000295023"/>
    </source>
</evidence>
<accession>A0A4V2WKI9</accession>
<dbReference type="PRINTS" id="PR00081">
    <property type="entry name" value="GDHRDH"/>
</dbReference>
<evidence type="ECO:0000256" key="4">
    <source>
        <dbReference type="SAM" id="MobiDB-lite"/>
    </source>
</evidence>
<dbReference type="EMBL" id="SKBM01000015">
    <property type="protein sequence ID" value="TCZ58734.1"/>
    <property type="molecule type" value="Genomic_DNA"/>
</dbReference>
<dbReference type="PANTHER" id="PTHR44196:SF1">
    <property type="entry name" value="DEHYDROGENASE_REDUCTASE SDR FAMILY MEMBER 7B"/>
    <property type="match status" value="1"/>
</dbReference>
<dbReference type="GO" id="GO:0016020">
    <property type="term" value="C:membrane"/>
    <property type="evidence" value="ECO:0007669"/>
    <property type="project" value="TreeGrafter"/>
</dbReference>
<reference evidence="6 7" key="1">
    <citation type="submission" date="2019-03" db="EMBL/GenBank/DDBJ databases">
        <title>Paracraurococcus aquatilis NE82 genome sequence.</title>
        <authorList>
            <person name="Zhao Y."/>
            <person name="Du Z."/>
        </authorList>
    </citation>
    <scope>NUCLEOTIDE SEQUENCE [LARGE SCALE GENOMIC DNA]</scope>
    <source>
        <strain evidence="6 7">NE82</strain>
    </source>
</reference>
<dbReference type="Gene3D" id="3.40.50.720">
    <property type="entry name" value="NAD(P)-binding Rossmann-like Domain"/>
    <property type="match status" value="1"/>
</dbReference>
<comment type="similarity">
    <text evidence="1 3">Belongs to the short-chain dehydrogenases/reductases (SDR) family.</text>
</comment>
<sequence>MAAPAPPRRPDDRRAVGPASLHRSAQHTKLLGLLLLVLLAACAGPPDRREIAGRTFVVTGASSGLGRGVALGLAAQGGHVVLAARRAGVLEEVAAAARAAGGQALVVPTDVSRPEEVQRLAEAALARFGRIDVWINNAGVAAIGRFEEVPVEAHARVVDVNLKGVIHGSHAALRQFRRQGFGTLVNIASVEGRIPVAYHASYAATKHAVIGLGGALRQELRLAGLDRIQVATVLPWAVDTPFWQHTANYSGGTPRMVLMDDPQPVVEAIIGVAVRPRKELAVGWKAKAAVLGDQLWPGLAEHVAGNVAHRVQMETAPPAPPTSGSLFTPVPGSTGVEGGARARMAREDAARRAGAAP</sequence>
<protein>
    <submittedName>
        <fullName evidence="6">SDR family NAD(P)-dependent oxidoreductase</fullName>
    </submittedName>
</protein>
<feature type="region of interest" description="Disordered" evidence="4">
    <location>
        <begin position="1"/>
        <end position="21"/>
    </location>
</feature>
<dbReference type="InterPro" id="IPR057326">
    <property type="entry name" value="KR_dom"/>
</dbReference>
<keyword evidence="7" id="KW-1185">Reference proteome</keyword>
<dbReference type="InterPro" id="IPR002347">
    <property type="entry name" value="SDR_fam"/>
</dbReference>
<dbReference type="Pfam" id="PF00106">
    <property type="entry name" value="adh_short"/>
    <property type="match status" value="1"/>
</dbReference>
<dbReference type="InterPro" id="IPR036291">
    <property type="entry name" value="NAD(P)-bd_dom_sf"/>
</dbReference>
<evidence type="ECO:0000256" key="3">
    <source>
        <dbReference type="RuleBase" id="RU000363"/>
    </source>
</evidence>
<dbReference type="GO" id="GO:0016491">
    <property type="term" value="F:oxidoreductase activity"/>
    <property type="evidence" value="ECO:0007669"/>
    <property type="project" value="UniProtKB-KW"/>
</dbReference>
<evidence type="ECO:0000313" key="6">
    <source>
        <dbReference type="EMBL" id="TCZ58734.1"/>
    </source>
</evidence>